<organism evidence="1">
    <name type="scientific">Solanum lycopersicum</name>
    <name type="common">Tomato</name>
    <name type="synonym">Lycopersicon esculentum</name>
    <dbReference type="NCBI Taxonomy" id="4081"/>
    <lineage>
        <taxon>Eukaryota</taxon>
        <taxon>Viridiplantae</taxon>
        <taxon>Streptophyta</taxon>
        <taxon>Embryophyta</taxon>
        <taxon>Tracheophyta</taxon>
        <taxon>Spermatophyta</taxon>
        <taxon>Magnoliopsida</taxon>
        <taxon>eudicotyledons</taxon>
        <taxon>Gunneridae</taxon>
        <taxon>Pentapetalae</taxon>
        <taxon>asterids</taxon>
        <taxon>lamiids</taxon>
        <taxon>Solanales</taxon>
        <taxon>Solanaceae</taxon>
        <taxon>Solanoideae</taxon>
        <taxon>Solaneae</taxon>
        <taxon>Solanum</taxon>
        <taxon>Solanum subgen. Lycopersicon</taxon>
    </lineage>
</organism>
<dbReference type="AlphaFoldDB" id="A0A3Q7HAB4"/>
<reference evidence="1" key="2">
    <citation type="submission" date="2019-01" db="UniProtKB">
        <authorList>
            <consortium name="EnsemblPlants"/>
        </authorList>
    </citation>
    <scope>IDENTIFICATION</scope>
    <source>
        <strain evidence="1">cv. Heinz 1706</strain>
    </source>
</reference>
<sequence>MSATKCVSCAQAERASTASARYANACGKKEITMSTKGRSDARHVVNQVYDILYVMGMTIFLSLWKVKVEYFLTEMLHVVIDNNEKIFLLGPRGLLDIDSNFGFKKSFFPKRIGHWDCCIQPSSPGYVVYKMTLRDRMPTAPMSRLLVSTFHPSEPKKKCSFANRLASGNKLWCFNGFSLCRSSTTLMDPFKLNDPVVGEHFNIFAASLKGIFNWIDTKESGTLSWTFTYSVRWLPELLLGHTTDSRLDPQKGLDLIVEAVPWMIVQSET</sequence>
<protein>
    <submittedName>
        <fullName evidence="1">Uncharacterized protein</fullName>
    </submittedName>
</protein>
<dbReference type="Proteomes" id="UP000004994">
    <property type="component" value="Chromosome 7"/>
</dbReference>
<accession>A0A3Q7HAB4</accession>
<name>A0A3Q7HAB4_SOLLC</name>
<reference evidence="1" key="1">
    <citation type="journal article" date="2012" name="Nature">
        <title>The tomato genome sequence provides insights into fleshy fruit evolution.</title>
        <authorList>
            <consortium name="Tomato Genome Consortium"/>
        </authorList>
    </citation>
    <scope>NUCLEOTIDE SEQUENCE [LARGE SCALE GENOMIC DNA]</scope>
    <source>
        <strain evidence="1">cv. Heinz 1706</strain>
    </source>
</reference>
<dbReference type="EnsemblPlants" id="Solyc07g025175.1.1">
    <property type="protein sequence ID" value="Solyc07g025175.1.1"/>
    <property type="gene ID" value="Solyc07g025175.1"/>
</dbReference>
<dbReference type="Gramene" id="Solyc07g025175.1.1">
    <property type="protein sequence ID" value="Solyc07g025175.1.1"/>
    <property type="gene ID" value="Solyc07g025175.1"/>
</dbReference>
<dbReference type="PaxDb" id="4081-Solyc01g016660.1.1"/>
<dbReference type="InParanoid" id="A0A3Q7HAB4"/>
<evidence type="ECO:0000313" key="1">
    <source>
        <dbReference type="EnsemblPlants" id="Solyc07g025175.1.1"/>
    </source>
</evidence>
<proteinExistence type="predicted"/>
<keyword evidence="2" id="KW-1185">Reference proteome</keyword>
<evidence type="ECO:0000313" key="2">
    <source>
        <dbReference type="Proteomes" id="UP000004994"/>
    </source>
</evidence>